<dbReference type="AlphaFoldDB" id="A0A1X7UP06"/>
<dbReference type="InParanoid" id="A0A1X7UP06"/>
<feature type="region of interest" description="Disordered" evidence="1">
    <location>
        <begin position="1"/>
        <end position="39"/>
    </location>
</feature>
<evidence type="ECO:0000313" key="2">
    <source>
        <dbReference type="EnsemblMetazoa" id="Aqu2.1.29498_001"/>
    </source>
</evidence>
<feature type="compositionally biased region" description="Basic and acidic residues" evidence="1">
    <location>
        <begin position="13"/>
        <end position="23"/>
    </location>
</feature>
<reference evidence="2" key="1">
    <citation type="submission" date="2017-05" db="UniProtKB">
        <authorList>
            <consortium name="EnsemblMetazoa"/>
        </authorList>
    </citation>
    <scope>IDENTIFICATION</scope>
</reference>
<dbReference type="EnsemblMetazoa" id="Aqu2.1.29498_001">
    <property type="protein sequence ID" value="Aqu2.1.29498_001"/>
    <property type="gene ID" value="Aqu2.1.29498"/>
</dbReference>
<protein>
    <submittedName>
        <fullName evidence="2">Uncharacterized protein</fullName>
    </submittedName>
</protein>
<name>A0A1X7UP06_AMPQE</name>
<evidence type="ECO:0000256" key="1">
    <source>
        <dbReference type="SAM" id="MobiDB-lite"/>
    </source>
</evidence>
<organism evidence="2">
    <name type="scientific">Amphimedon queenslandica</name>
    <name type="common">Sponge</name>
    <dbReference type="NCBI Taxonomy" id="400682"/>
    <lineage>
        <taxon>Eukaryota</taxon>
        <taxon>Metazoa</taxon>
        <taxon>Porifera</taxon>
        <taxon>Demospongiae</taxon>
        <taxon>Heteroscleromorpha</taxon>
        <taxon>Haplosclerida</taxon>
        <taxon>Niphatidae</taxon>
        <taxon>Amphimedon</taxon>
    </lineage>
</organism>
<proteinExistence type="predicted"/>
<sequence>MVNSNLDFFPYSTERRSKSKEANPEPVPPPNERKTKNPCKELHCSVSFPTLSTTSSIFSRPTVK</sequence>
<accession>A0A1X7UP06</accession>